<proteinExistence type="predicted"/>
<dbReference type="Pfam" id="PF09348">
    <property type="entry name" value="DUF1990"/>
    <property type="match status" value="1"/>
</dbReference>
<evidence type="ECO:0000313" key="4">
    <source>
        <dbReference type="Proteomes" id="UP000001396"/>
    </source>
</evidence>
<dbReference type="PANTHER" id="PTHR34202">
    <property type="entry name" value="UPF0548 PROTEIN"/>
    <property type="match status" value="1"/>
</dbReference>
<comment type="caution">
    <text evidence="3">The sequence shown here is derived from an EMBL/GenBank/DDBJ whole genome shotgun (WGS) entry which is preliminary data.</text>
</comment>
<dbReference type="InterPro" id="IPR018960">
    <property type="entry name" value="DUF1990"/>
</dbReference>
<evidence type="ECO:0000256" key="1">
    <source>
        <dbReference type="SAM" id="MobiDB-lite"/>
    </source>
</evidence>
<dbReference type="Proteomes" id="UP000001396">
    <property type="component" value="Unassembled WGS sequence"/>
</dbReference>
<dbReference type="FunCoup" id="D3BEP8">
    <property type="interactions" value="1"/>
</dbReference>
<dbReference type="AlphaFoldDB" id="D3BEP8"/>
<reference evidence="3 4" key="1">
    <citation type="journal article" date="2011" name="Genome Res.">
        <title>Phylogeny-wide analysis of social amoeba genomes highlights ancient origins for complex intercellular communication.</title>
        <authorList>
            <person name="Heidel A.J."/>
            <person name="Lawal H.M."/>
            <person name="Felder M."/>
            <person name="Schilde C."/>
            <person name="Helps N.R."/>
            <person name="Tunggal B."/>
            <person name="Rivero F."/>
            <person name="John U."/>
            <person name="Schleicher M."/>
            <person name="Eichinger L."/>
            <person name="Platzer M."/>
            <person name="Noegel A.A."/>
            <person name="Schaap P."/>
            <person name="Gloeckner G."/>
        </authorList>
    </citation>
    <scope>NUCLEOTIDE SEQUENCE [LARGE SCALE GENOMIC DNA]</scope>
    <source>
        <strain evidence="4">ATCC 26659 / Pp 5 / PN500</strain>
    </source>
</reference>
<feature type="region of interest" description="Disordered" evidence="1">
    <location>
        <begin position="215"/>
        <end position="236"/>
    </location>
</feature>
<dbReference type="EMBL" id="ADBJ01000031">
    <property type="protein sequence ID" value="EFA80379.1"/>
    <property type="molecule type" value="Genomic_DNA"/>
</dbReference>
<keyword evidence="4" id="KW-1185">Reference proteome</keyword>
<accession>D3BEP8</accession>
<name>D3BEP8_HETP5</name>
<sequence>MICIRKPSDSQIREYLAQRRETPFPYTYIHGTKEYDTKPEFEADPRFANYDIDYSKIHLGRGRECFERAVAAMKSWKMFDVDWVDFCFNDVPIAVGNTVAVASKQFGFWALNFCRVVYMIDGPDEDESVIRFGFAYGTLDHLEKGEERFTIEWRRDPNSGDGDVFYELLSFSEPQHWMTQLGYPIARFFQEKFKVDSSNAMLKAVGSTERIKNYNENNNNNNVNTNNNICEYNNNN</sequence>
<dbReference type="OMA" id="CVKEFFP"/>
<dbReference type="PANTHER" id="PTHR34202:SF1">
    <property type="entry name" value="UPF0548 PROTEIN"/>
    <property type="match status" value="1"/>
</dbReference>
<dbReference type="GeneID" id="31362694"/>
<dbReference type="InParanoid" id="D3BEP8"/>
<organism evidence="3 4">
    <name type="scientific">Heterostelium pallidum (strain ATCC 26659 / Pp 5 / PN500)</name>
    <name type="common">Cellular slime mold</name>
    <name type="synonym">Polysphondylium pallidum</name>
    <dbReference type="NCBI Taxonomy" id="670386"/>
    <lineage>
        <taxon>Eukaryota</taxon>
        <taxon>Amoebozoa</taxon>
        <taxon>Evosea</taxon>
        <taxon>Eumycetozoa</taxon>
        <taxon>Dictyostelia</taxon>
        <taxon>Acytosteliales</taxon>
        <taxon>Acytosteliaceae</taxon>
        <taxon>Heterostelium</taxon>
    </lineage>
</organism>
<gene>
    <name evidence="3" type="ORF">PPL_07213</name>
</gene>
<evidence type="ECO:0000313" key="3">
    <source>
        <dbReference type="EMBL" id="EFA80379.1"/>
    </source>
</evidence>
<evidence type="ECO:0000259" key="2">
    <source>
        <dbReference type="Pfam" id="PF09348"/>
    </source>
</evidence>
<feature type="domain" description="DUF1990" evidence="2">
    <location>
        <begin position="45"/>
        <end position="198"/>
    </location>
</feature>
<dbReference type="RefSeq" id="XP_020432499.1">
    <property type="nucleotide sequence ID" value="XM_020578051.1"/>
</dbReference>
<protein>
    <recommendedName>
        <fullName evidence="2">DUF1990 domain-containing protein</fullName>
    </recommendedName>
</protein>